<feature type="transmembrane region" description="Helical" evidence="2">
    <location>
        <begin position="128"/>
        <end position="152"/>
    </location>
</feature>
<keyword evidence="2" id="KW-0812">Transmembrane</keyword>
<evidence type="ECO:0000313" key="3">
    <source>
        <dbReference type="EMBL" id="KAJ4956794.1"/>
    </source>
</evidence>
<dbReference type="Proteomes" id="UP001141806">
    <property type="component" value="Unassembled WGS sequence"/>
</dbReference>
<reference evidence="3" key="1">
    <citation type="journal article" date="2023" name="Plant J.">
        <title>The genome of the king protea, Protea cynaroides.</title>
        <authorList>
            <person name="Chang J."/>
            <person name="Duong T.A."/>
            <person name="Schoeman C."/>
            <person name="Ma X."/>
            <person name="Roodt D."/>
            <person name="Barker N."/>
            <person name="Li Z."/>
            <person name="Van de Peer Y."/>
            <person name="Mizrachi E."/>
        </authorList>
    </citation>
    <scope>NUCLEOTIDE SEQUENCE</scope>
    <source>
        <tissue evidence="3">Young leaves</tissue>
    </source>
</reference>
<accession>A0A9Q0JY13</accession>
<keyword evidence="2" id="KW-1133">Transmembrane helix</keyword>
<organism evidence="3 4">
    <name type="scientific">Protea cynaroides</name>
    <dbReference type="NCBI Taxonomy" id="273540"/>
    <lineage>
        <taxon>Eukaryota</taxon>
        <taxon>Viridiplantae</taxon>
        <taxon>Streptophyta</taxon>
        <taxon>Embryophyta</taxon>
        <taxon>Tracheophyta</taxon>
        <taxon>Spermatophyta</taxon>
        <taxon>Magnoliopsida</taxon>
        <taxon>Proteales</taxon>
        <taxon>Proteaceae</taxon>
        <taxon>Protea</taxon>
    </lineage>
</organism>
<feature type="transmembrane region" description="Helical" evidence="2">
    <location>
        <begin position="98"/>
        <end position="116"/>
    </location>
</feature>
<feature type="region of interest" description="Disordered" evidence="1">
    <location>
        <begin position="57"/>
        <end position="84"/>
    </location>
</feature>
<dbReference type="PANTHER" id="PTHR34575:SF6">
    <property type="entry name" value="EXPRESSED PROTEIN"/>
    <property type="match status" value="1"/>
</dbReference>
<dbReference type="EMBL" id="JAMYWD010000011">
    <property type="protein sequence ID" value="KAJ4956794.1"/>
    <property type="molecule type" value="Genomic_DNA"/>
</dbReference>
<name>A0A9Q0JY13_9MAGN</name>
<keyword evidence="4" id="KW-1185">Reference proteome</keyword>
<evidence type="ECO:0000256" key="2">
    <source>
        <dbReference type="SAM" id="Phobius"/>
    </source>
</evidence>
<dbReference type="OrthoDB" id="678088at2759"/>
<comment type="caution">
    <text evidence="3">The sequence shown here is derived from an EMBL/GenBank/DDBJ whole genome shotgun (WGS) entry which is preliminary data.</text>
</comment>
<proteinExistence type="predicted"/>
<dbReference type="InterPro" id="IPR021855">
    <property type="entry name" value="PAM68-like"/>
</dbReference>
<gene>
    <name evidence="3" type="ORF">NE237_013577</name>
</gene>
<protein>
    <submittedName>
        <fullName evidence="3">Uncharacterized protein</fullName>
    </submittedName>
</protein>
<evidence type="ECO:0000256" key="1">
    <source>
        <dbReference type="SAM" id="MobiDB-lite"/>
    </source>
</evidence>
<evidence type="ECO:0000313" key="4">
    <source>
        <dbReference type="Proteomes" id="UP001141806"/>
    </source>
</evidence>
<dbReference type="PANTHER" id="PTHR34575">
    <property type="entry name" value="PROTEIN PAM68, CHLOROPLASTIC"/>
    <property type="match status" value="1"/>
</dbReference>
<keyword evidence="2" id="KW-0472">Membrane</keyword>
<sequence length="187" mass="21074">MKTLVCLELPPFHFKKASPPRIERSPPFLFTTKPISYTQRTWKLQAEAKGFGGESVTVSKKNKKSQSDNLIKNTNNGEEDDNTDNIPEVVFEKMMVRILFFVGSPMAIGLVLLKVFDKLKEEGIWDVPLWLPFLMASVAFGSSGIGLAYGTLSTSWDPDKKGSVLGWEEAQQNWPELWKEENESSTD</sequence>
<dbReference type="Pfam" id="PF11947">
    <property type="entry name" value="DUF3464"/>
    <property type="match status" value="1"/>
</dbReference>
<dbReference type="AlphaFoldDB" id="A0A9Q0JY13"/>